<evidence type="ECO:0000313" key="2">
    <source>
        <dbReference type="EMBL" id="MFC6998865.1"/>
    </source>
</evidence>
<gene>
    <name evidence="2" type="ORF">ACFQHR_14605</name>
</gene>
<dbReference type="RefSeq" id="WP_066625162.1">
    <property type="nucleotide sequence ID" value="NZ_JBHSYQ010000008.1"/>
</dbReference>
<evidence type="ECO:0000313" key="3">
    <source>
        <dbReference type="Proteomes" id="UP001596405"/>
    </source>
</evidence>
<dbReference type="EMBL" id="JBHSYQ010000008">
    <property type="protein sequence ID" value="MFC6998865.1"/>
    <property type="molecule type" value="Genomic_DNA"/>
</dbReference>
<feature type="signal peptide" evidence="1">
    <location>
        <begin position="1"/>
        <end position="22"/>
    </location>
</feature>
<protein>
    <submittedName>
        <fullName evidence="2">Uncharacterized protein</fullName>
    </submittedName>
</protein>
<comment type="caution">
    <text evidence="2">The sequence shown here is derived from an EMBL/GenBank/DDBJ whole genome shotgun (WGS) entry which is preliminary data.</text>
</comment>
<keyword evidence="1" id="KW-0732">Signal</keyword>
<proteinExistence type="predicted"/>
<evidence type="ECO:0000256" key="1">
    <source>
        <dbReference type="SAM" id="SignalP"/>
    </source>
</evidence>
<dbReference type="Proteomes" id="UP001596405">
    <property type="component" value="Unassembled WGS sequence"/>
</dbReference>
<name>A0ABW2DPA6_9BACT</name>
<reference evidence="3" key="1">
    <citation type="journal article" date="2019" name="Int. J. Syst. Evol. Microbiol.">
        <title>The Global Catalogue of Microorganisms (GCM) 10K type strain sequencing project: providing services to taxonomists for standard genome sequencing and annotation.</title>
        <authorList>
            <consortium name="The Broad Institute Genomics Platform"/>
            <consortium name="The Broad Institute Genome Sequencing Center for Infectious Disease"/>
            <person name="Wu L."/>
            <person name="Ma J."/>
        </authorList>
    </citation>
    <scope>NUCLEOTIDE SEQUENCE [LARGE SCALE GENOMIC DNA]</scope>
    <source>
        <strain evidence="3">CGMCC 4.7393</strain>
    </source>
</reference>
<feature type="chain" id="PRO_5046203670" evidence="1">
    <location>
        <begin position="23"/>
        <end position="151"/>
    </location>
</feature>
<accession>A0ABW2DPA6</accession>
<sequence length="151" mass="17274">MKKGVTHILFLGLASMWVTCFGQSTKTDISTVPNSHCIYGSVPSCYFLTPDAFIKPYRTKASYVGRIVFKAEIDTTSLLLHNYTILFAKLYSRNNPQDSIEIRLNDKVGNFSYVEELKPKLIKHLRYIRLRKVDTNNCVTPSSFTIPLQME</sequence>
<keyword evidence="3" id="KW-1185">Reference proteome</keyword>
<organism evidence="2 3">
    <name type="scientific">Rufibacter roseus</name>
    <dbReference type="NCBI Taxonomy" id="1567108"/>
    <lineage>
        <taxon>Bacteria</taxon>
        <taxon>Pseudomonadati</taxon>
        <taxon>Bacteroidota</taxon>
        <taxon>Cytophagia</taxon>
        <taxon>Cytophagales</taxon>
        <taxon>Hymenobacteraceae</taxon>
        <taxon>Rufibacter</taxon>
    </lineage>
</organism>